<dbReference type="EMBL" id="KU862660">
    <property type="protein sequence ID" value="ANA49143.1"/>
    <property type="molecule type" value="Genomic_DNA"/>
</dbReference>
<name>A0A1S5R155_9CAUD</name>
<sequence>MGASVTQEFLEAHGFRLKAFPDGNFWVRTYCMGYTLQVDESLEGFTEDNQGWIEQYTEEGFMYLVLDQQRAIDE</sequence>
<protein>
    <submittedName>
        <fullName evidence="1">Uncharacterized protein</fullName>
    </submittedName>
</protein>
<dbReference type="Proteomes" id="UP000223738">
    <property type="component" value="Segment"/>
</dbReference>
<proteinExistence type="predicted"/>
<organism evidence="1 2">
    <name type="scientific">Pseudomonas phage phiPMW</name>
    <dbReference type="NCBI Taxonomy" id="1815582"/>
    <lineage>
        <taxon>Viruses</taxon>
        <taxon>Duplodnaviria</taxon>
        <taxon>Heunggongvirae</taxon>
        <taxon>Uroviricota</taxon>
        <taxon>Caudoviricetes</taxon>
        <taxon>Plaisancevirus</taxon>
        <taxon>Plaisancevirus PMW</taxon>
    </lineage>
</organism>
<evidence type="ECO:0000313" key="1">
    <source>
        <dbReference type="EMBL" id="ANA49143.1"/>
    </source>
</evidence>
<gene>
    <name evidence="1" type="ORF">PMW_18</name>
</gene>
<accession>A0A1S5R155</accession>
<keyword evidence="2" id="KW-1185">Reference proteome</keyword>
<reference evidence="1 2" key="1">
    <citation type="submission" date="2016-03" db="EMBL/GenBank/DDBJ databases">
        <title>Characterization of pf16 and phiPMW: Two novel phages infecting Pseudomonas putida PpG1.</title>
        <authorList>
            <person name="Magill D.J."/>
            <person name="Krylov V.N."/>
            <person name="Allen C.C.R."/>
            <person name="McGrath J.W."/>
            <person name="Quinn J.P."/>
            <person name="Kulakov L.A."/>
        </authorList>
    </citation>
    <scope>NUCLEOTIDE SEQUENCE [LARGE SCALE GENOMIC DNA]</scope>
</reference>
<evidence type="ECO:0000313" key="2">
    <source>
        <dbReference type="Proteomes" id="UP000223738"/>
    </source>
</evidence>